<organism evidence="1 2">
    <name type="scientific">Macroventuria anomochaeta</name>
    <dbReference type="NCBI Taxonomy" id="301207"/>
    <lineage>
        <taxon>Eukaryota</taxon>
        <taxon>Fungi</taxon>
        <taxon>Dikarya</taxon>
        <taxon>Ascomycota</taxon>
        <taxon>Pezizomycotina</taxon>
        <taxon>Dothideomycetes</taxon>
        <taxon>Pleosporomycetidae</taxon>
        <taxon>Pleosporales</taxon>
        <taxon>Pleosporineae</taxon>
        <taxon>Didymellaceae</taxon>
        <taxon>Macroventuria</taxon>
    </lineage>
</organism>
<dbReference type="Proteomes" id="UP000799754">
    <property type="component" value="Unassembled WGS sequence"/>
</dbReference>
<evidence type="ECO:0000313" key="1">
    <source>
        <dbReference type="EMBL" id="KAF2624974.1"/>
    </source>
</evidence>
<accession>A0ACB6RV11</accession>
<comment type="caution">
    <text evidence="1">The sequence shown here is derived from an EMBL/GenBank/DDBJ whole genome shotgun (WGS) entry which is preliminary data.</text>
</comment>
<keyword evidence="2" id="KW-1185">Reference proteome</keyword>
<sequence length="238" mass="26042">MKNPTPPYTQIPNAEFEMTETKAYDTELDMTDTEVTGHTMTVTRIPFVVMSATVLVAWAAFIIIRIRIAGNVDKLGLWLFTVRVNVFCAIGAVNTVKTGYPSVHEGFILPMVPLLYSAAAFGSKGCSSPMKLGMGIVGMILCHMYELSEKEYQRKVTEQTSVEGYDVSTMPVCSTLGLNLYFKTTNRLLLGLPLPIAYLAAGPVGQMGWWYGIWHAPRCSPLSSSNAPGLEVLHGPVI</sequence>
<reference evidence="1" key="1">
    <citation type="journal article" date="2020" name="Stud. Mycol.">
        <title>101 Dothideomycetes genomes: a test case for predicting lifestyles and emergence of pathogens.</title>
        <authorList>
            <person name="Haridas S."/>
            <person name="Albert R."/>
            <person name="Binder M."/>
            <person name="Bloem J."/>
            <person name="Labutti K."/>
            <person name="Salamov A."/>
            <person name="Andreopoulos B."/>
            <person name="Baker S."/>
            <person name="Barry K."/>
            <person name="Bills G."/>
            <person name="Bluhm B."/>
            <person name="Cannon C."/>
            <person name="Castanera R."/>
            <person name="Culley D."/>
            <person name="Daum C."/>
            <person name="Ezra D."/>
            <person name="Gonzalez J."/>
            <person name="Henrissat B."/>
            <person name="Kuo A."/>
            <person name="Liang C."/>
            <person name="Lipzen A."/>
            <person name="Lutzoni F."/>
            <person name="Magnuson J."/>
            <person name="Mondo S."/>
            <person name="Nolan M."/>
            <person name="Ohm R."/>
            <person name="Pangilinan J."/>
            <person name="Park H.-J."/>
            <person name="Ramirez L."/>
            <person name="Alfaro M."/>
            <person name="Sun H."/>
            <person name="Tritt A."/>
            <person name="Yoshinaga Y."/>
            <person name="Zwiers L.-H."/>
            <person name="Turgeon B."/>
            <person name="Goodwin S."/>
            <person name="Spatafora J."/>
            <person name="Crous P."/>
            <person name="Grigoriev I."/>
        </authorList>
    </citation>
    <scope>NUCLEOTIDE SEQUENCE</scope>
    <source>
        <strain evidence="1">CBS 525.71</strain>
    </source>
</reference>
<protein>
    <submittedName>
        <fullName evidence="1">Uncharacterized protein</fullName>
    </submittedName>
</protein>
<evidence type="ECO:0000313" key="2">
    <source>
        <dbReference type="Proteomes" id="UP000799754"/>
    </source>
</evidence>
<dbReference type="EMBL" id="MU006728">
    <property type="protein sequence ID" value="KAF2624974.1"/>
    <property type="molecule type" value="Genomic_DNA"/>
</dbReference>
<gene>
    <name evidence="1" type="ORF">BU25DRAFT_423730</name>
</gene>
<name>A0ACB6RV11_9PLEO</name>
<proteinExistence type="predicted"/>